<dbReference type="EMBL" id="VEPZ02000978">
    <property type="protein sequence ID" value="KAE8705823.1"/>
    <property type="molecule type" value="Genomic_DNA"/>
</dbReference>
<name>A0A6A3APV0_HIBSY</name>
<proteinExistence type="predicted"/>
<sequence length="192" mass="21970">MFLWRALIPLHKPKAVVVYHQRLTFCVVQFIDKDPKLAGSVITGLLKYWPVTNSQKELLFISGLEETLEMTSMAEFVTITVPLFRRIAFCLNSSHYQLIFPLIFPALERNSGNHWNQAVLNLTRSIKKMFCEIDEELVLACQRKLEEENSRSSEAAEKRKRTWECLESTASFEPASANMILPMKPAACTIAC</sequence>
<evidence type="ECO:0000313" key="2">
    <source>
        <dbReference type="Proteomes" id="UP000436088"/>
    </source>
</evidence>
<dbReference type="AlphaFoldDB" id="A0A6A3APV0"/>
<dbReference type="PANTHER" id="PTHR10257">
    <property type="entry name" value="SERINE/THREONINE PROTEIN PHOSPHATASE 2A PP2A REGULATORY SUBUNIT B"/>
    <property type="match status" value="1"/>
</dbReference>
<reference evidence="1" key="1">
    <citation type="submission" date="2019-09" db="EMBL/GenBank/DDBJ databases">
        <title>Draft genome information of white flower Hibiscus syriacus.</title>
        <authorList>
            <person name="Kim Y.-M."/>
        </authorList>
    </citation>
    <scope>NUCLEOTIDE SEQUENCE [LARGE SCALE GENOMIC DNA]</scope>
    <source>
        <strain evidence="1">YM2019G1</strain>
    </source>
</reference>
<comment type="caution">
    <text evidence="1">The sequence shown here is derived from an EMBL/GenBank/DDBJ whole genome shotgun (WGS) entry which is preliminary data.</text>
</comment>
<dbReference type="InterPro" id="IPR002554">
    <property type="entry name" value="PP2A_B56"/>
</dbReference>
<accession>A0A6A3APV0</accession>
<keyword evidence="2" id="KW-1185">Reference proteome</keyword>
<dbReference type="InterPro" id="IPR011989">
    <property type="entry name" value="ARM-like"/>
</dbReference>
<dbReference type="SUPFAM" id="SSF48371">
    <property type="entry name" value="ARM repeat"/>
    <property type="match status" value="1"/>
</dbReference>
<dbReference type="PANTHER" id="PTHR10257:SF31">
    <property type="entry name" value="SERINE_THREONINE PROTEIN PHOSPHATASE 2A 57 KDA REGULATORY SUBUNIT B' KAPPA ISOFORM"/>
    <property type="match status" value="1"/>
</dbReference>
<dbReference type="Gene3D" id="1.25.10.10">
    <property type="entry name" value="Leucine-rich Repeat Variant"/>
    <property type="match status" value="1"/>
</dbReference>
<evidence type="ECO:0000313" key="1">
    <source>
        <dbReference type="EMBL" id="KAE8705823.1"/>
    </source>
</evidence>
<gene>
    <name evidence="1" type="ORF">F3Y22_tig00110415pilonHSYRG00018</name>
</gene>
<dbReference type="GO" id="GO:0019888">
    <property type="term" value="F:protein phosphatase regulator activity"/>
    <property type="evidence" value="ECO:0007669"/>
    <property type="project" value="InterPro"/>
</dbReference>
<dbReference type="Proteomes" id="UP000436088">
    <property type="component" value="Unassembled WGS sequence"/>
</dbReference>
<dbReference type="GO" id="GO:0007165">
    <property type="term" value="P:signal transduction"/>
    <property type="evidence" value="ECO:0007669"/>
    <property type="project" value="InterPro"/>
</dbReference>
<dbReference type="Pfam" id="PF01603">
    <property type="entry name" value="B56"/>
    <property type="match status" value="1"/>
</dbReference>
<protein>
    <submittedName>
        <fullName evidence="1">Serine/threonine protein phosphatase 2A 57 kDa regulatory subunit B' beta isoform</fullName>
    </submittedName>
</protein>
<dbReference type="InterPro" id="IPR016024">
    <property type="entry name" value="ARM-type_fold"/>
</dbReference>
<dbReference type="GO" id="GO:0000159">
    <property type="term" value="C:protein phosphatase type 2A complex"/>
    <property type="evidence" value="ECO:0007669"/>
    <property type="project" value="InterPro"/>
</dbReference>
<organism evidence="1 2">
    <name type="scientific">Hibiscus syriacus</name>
    <name type="common">Rose of Sharon</name>
    <dbReference type="NCBI Taxonomy" id="106335"/>
    <lineage>
        <taxon>Eukaryota</taxon>
        <taxon>Viridiplantae</taxon>
        <taxon>Streptophyta</taxon>
        <taxon>Embryophyta</taxon>
        <taxon>Tracheophyta</taxon>
        <taxon>Spermatophyta</taxon>
        <taxon>Magnoliopsida</taxon>
        <taxon>eudicotyledons</taxon>
        <taxon>Gunneridae</taxon>
        <taxon>Pentapetalae</taxon>
        <taxon>rosids</taxon>
        <taxon>malvids</taxon>
        <taxon>Malvales</taxon>
        <taxon>Malvaceae</taxon>
        <taxon>Malvoideae</taxon>
        <taxon>Hibiscus</taxon>
    </lineage>
</organism>